<organism evidence="4 5">
    <name type="scientific">Stieleria neptunia</name>
    <dbReference type="NCBI Taxonomy" id="2527979"/>
    <lineage>
        <taxon>Bacteria</taxon>
        <taxon>Pseudomonadati</taxon>
        <taxon>Planctomycetota</taxon>
        <taxon>Planctomycetia</taxon>
        <taxon>Pirellulales</taxon>
        <taxon>Pirellulaceae</taxon>
        <taxon>Stieleria</taxon>
    </lineage>
</organism>
<name>A0A518I318_9BACT</name>
<feature type="region of interest" description="Disordered" evidence="3">
    <location>
        <begin position="835"/>
        <end position="854"/>
    </location>
</feature>
<feature type="region of interest" description="Disordered" evidence="3">
    <location>
        <begin position="1523"/>
        <end position="1546"/>
    </location>
</feature>
<feature type="compositionally biased region" description="Polar residues" evidence="3">
    <location>
        <begin position="458"/>
        <end position="470"/>
    </location>
</feature>
<dbReference type="PANTHER" id="PTHR11319:SF35">
    <property type="entry name" value="OUTER MEMBRANE PROTEIN PMPC-RELATED"/>
    <property type="match status" value="1"/>
</dbReference>
<evidence type="ECO:0000256" key="2">
    <source>
        <dbReference type="ARBA" id="ARBA00022729"/>
    </source>
</evidence>
<dbReference type="SUPFAM" id="SSF51126">
    <property type="entry name" value="Pectin lyase-like"/>
    <property type="match status" value="3"/>
</dbReference>
<dbReference type="InterPro" id="IPR011050">
    <property type="entry name" value="Pectin_lyase_fold/virulence"/>
</dbReference>
<keyword evidence="2" id="KW-0732">Signal</keyword>
<protein>
    <recommendedName>
        <fullName evidence="1">Probable pectate lyase C</fullName>
    </recommendedName>
</protein>
<feature type="region of interest" description="Disordered" evidence="3">
    <location>
        <begin position="441"/>
        <end position="470"/>
    </location>
</feature>
<evidence type="ECO:0000313" key="4">
    <source>
        <dbReference type="EMBL" id="QDV47456.1"/>
    </source>
</evidence>
<dbReference type="InterPro" id="IPR014755">
    <property type="entry name" value="Cu-Rt/internalin_Ig-like"/>
</dbReference>
<dbReference type="SUPFAM" id="SSF63446">
    <property type="entry name" value="Type I dockerin domain"/>
    <property type="match status" value="1"/>
</dbReference>
<dbReference type="Gene3D" id="2.160.20.10">
    <property type="entry name" value="Single-stranded right-handed beta-helix, Pectin lyase-like"/>
    <property type="match status" value="1"/>
</dbReference>
<dbReference type="Gene3D" id="2.60.40.1220">
    <property type="match status" value="2"/>
</dbReference>
<accession>A0A518I318</accession>
<dbReference type="InterPro" id="IPR012334">
    <property type="entry name" value="Pectin_lyas_fold"/>
</dbReference>
<dbReference type="KEGG" id="snep:Enr13x_73650"/>
<dbReference type="NCBIfam" id="NF041518">
    <property type="entry name" value="choice_anch_Q"/>
    <property type="match status" value="3"/>
</dbReference>
<dbReference type="InterPro" id="IPR059226">
    <property type="entry name" value="Choice_anch_Q_dom"/>
</dbReference>
<proteinExistence type="predicted"/>
<dbReference type="Proteomes" id="UP000319004">
    <property type="component" value="Chromosome"/>
</dbReference>
<dbReference type="GO" id="GO:0000272">
    <property type="term" value="P:polysaccharide catabolic process"/>
    <property type="evidence" value="ECO:0007669"/>
    <property type="project" value="InterPro"/>
</dbReference>
<dbReference type="PANTHER" id="PTHR11319">
    <property type="entry name" value="G PROTEIN-COUPLED RECEPTOR-RELATED"/>
    <property type="match status" value="1"/>
</dbReference>
<evidence type="ECO:0000313" key="5">
    <source>
        <dbReference type="Proteomes" id="UP000319004"/>
    </source>
</evidence>
<dbReference type="EMBL" id="CP037423">
    <property type="protein sequence ID" value="QDV47456.1"/>
    <property type="molecule type" value="Genomic_DNA"/>
</dbReference>
<dbReference type="InterPro" id="IPR018247">
    <property type="entry name" value="EF_Hand_1_Ca_BS"/>
</dbReference>
<evidence type="ECO:0000256" key="3">
    <source>
        <dbReference type="SAM" id="MobiDB-lite"/>
    </source>
</evidence>
<keyword evidence="5" id="KW-1185">Reference proteome</keyword>
<sequence length="1844" mass="186007">MLVRENFTPNEELTMLNSFIDTLTRATRNRRRKIKAARRAMRRRAGLERLEVRALLAAFTPSDVADLISAIDQANVNGEVDEIDLGGNTFTLTAALPFRDSGLPRIAADGGNGLTIRNGTIQRDTSAATPEFRILEVGSATDLTIAEVTLSGGSWIFGGGAIDNYGTLTVTGSTFSNNSADSGGAIENVLGTLTVTGSTFSNNSADSGSGGAIENFLGTLTVTGSTFSNNSADSGSGGAISNDRGTLIVTRSTFSNSSAFTSGGAIDNFFGKLTVTGSTFSNNAAETGGAIFNGGTTTLIQSTLSGNSATSVFGNGGGAIANFSRLNVIQSTITGNTTSSGAGGGISGVSSFDTSPVTNIHNSVIAGNTAGGANDDLSHLSSVAGTLNSNGANFVGVPSNITLAATDKTFANTSTTIADILDTTLADNGGPTQTHALVPGSPAIDRGSNDHATADGTPVSSGGTPLTTDQRGAPFVRSFGASVDIGAFEVQSLMLEVDTAVDEVDGDYNDGDRSLREMILLANANPGPDTITFDPSLNGTPILLSLTGPLDDTAQLGDLDITSEITIQGNGAANTIIDGGSDLASGGSNPGIGERVLHVLDGGNLALDDVSITGGNANGTFPVSLGGGIYIESGGAATVANSTLTRNSAMRGGGVYIESGGAMTVTNSTLSGNSTEEHGGGIFNRGTATVTNSTLSGNSANGEIGGGIVNFGTATITNSTLSGNSSASLGGGIYNGRTTAITNSTISGNTSNVGGGIYNSGTATLNNTVVAGPWGGDLHDAFGSGTFSGTNNLVQDGSGTGLTGTVTGDPLLGPLQNNGGPTATHALLPGSPAIDAGSNANATDNGTVGGTPLATDQRGVRRIQFGSVDIGAVEQTPEDIGSTIVTTGDASWYLGPVAVGNDFRVYRQPTDEDPVWVDGGLATRIGLAQDGTVVVQNDIGMVFARTGSADGIGTSWSPLVSVTAGDGATWFVGQNSLAVYRWADGELPVDSGGIGETLLVANDGSILTRNSAGDVYQRIGSDSGLGTRWQLLSESLIVTTQVDENDGASVPQLGTGVSLREAILFANNNPGPDTITFGDGSASGGTNFLDATPDTILLNSELTITEDLTIMGNGSSLTILDGQDATRLFNIPGSAGNVTLQGLTFTRGQAPANDVGGAIANSANLHIDDSVFIANEASLGAAINTDGSVTINRSSFLTNQAGVNGGAIRVFGFATINESTFASNSAGNGGGAIINHGSLQLANATFSDNQAETGGAIENFGAGTTAIITNTTIHQNSATLGGGIYNNGGTATLQNTIVAGSPSGGDLIPSAAPGSFSGTNNLVGDGNVPSGLLNTLTGDPLLGPLQNNGGPTATHGLLPGSPAINAGAVTGAPLTDQRGVTRDAVPDIGAFEVHSTAVVGAANTVTVAGNQITIDLFVENFGTETAGDLTLVNDLDGTFGAGNYVLASAPVLVSDPGTLTLSAAYDGRNATDLLSAGSTLPAGETAQIRIVVALTTITDRGRGLGVYSNQSVVTSTDPGGVLYIDRSDSGADPDPNGNGVPSEAGENDATEFTVTDIAPPTVDIVDVTPDPRNSPAGIVTVQFSEDVSGVEISDFTLTHNGQSVDIGGLAVSEISASQYTIDLSSVTTNDGTYELKLSHAGSGIEDAAGIALSTDAADQFMLDTVAPQVEQIEINGGDAQRSMVSEITVRFSEIVSADASSFSVQNTTTNTTFVPTVSSQIVAGKTVATLTFSGPGIIGGSLPDGNYTLTVIDTQVTDTVGNILDGDGDGQAGVSATDDFFRLFGDADGDRDVDRRDYLFLLQTYDRGVGDAGFNSALDYDGDGDVDTQDLQSFQSNYRRILLP</sequence>
<evidence type="ECO:0000256" key="1">
    <source>
        <dbReference type="ARBA" id="ARBA00016512"/>
    </source>
</evidence>
<dbReference type="Gene3D" id="1.10.1330.10">
    <property type="entry name" value="Dockerin domain"/>
    <property type="match status" value="1"/>
</dbReference>
<gene>
    <name evidence="4" type="ORF">Enr13x_73650</name>
</gene>
<dbReference type="SMART" id="SM00710">
    <property type="entry name" value="PbH1"/>
    <property type="match status" value="12"/>
</dbReference>
<dbReference type="InterPro" id="IPR036439">
    <property type="entry name" value="Dockerin_dom_sf"/>
</dbReference>
<dbReference type="InterPro" id="IPR006626">
    <property type="entry name" value="PbH1"/>
</dbReference>
<reference evidence="4 5" key="1">
    <citation type="submission" date="2019-03" db="EMBL/GenBank/DDBJ databases">
        <title>Deep-cultivation of Planctomycetes and their phenomic and genomic characterization uncovers novel biology.</title>
        <authorList>
            <person name="Wiegand S."/>
            <person name="Jogler M."/>
            <person name="Boedeker C."/>
            <person name="Pinto D."/>
            <person name="Vollmers J."/>
            <person name="Rivas-Marin E."/>
            <person name="Kohn T."/>
            <person name="Peeters S.H."/>
            <person name="Heuer A."/>
            <person name="Rast P."/>
            <person name="Oberbeckmann S."/>
            <person name="Bunk B."/>
            <person name="Jeske O."/>
            <person name="Meyerdierks A."/>
            <person name="Storesund J.E."/>
            <person name="Kallscheuer N."/>
            <person name="Luecker S."/>
            <person name="Lage O.M."/>
            <person name="Pohl T."/>
            <person name="Merkel B.J."/>
            <person name="Hornburger P."/>
            <person name="Mueller R.-W."/>
            <person name="Bruemmer F."/>
            <person name="Labrenz M."/>
            <person name="Spormann A.M."/>
            <person name="Op den Camp H."/>
            <person name="Overmann J."/>
            <person name="Amann R."/>
            <person name="Jetten M.S.M."/>
            <person name="Mascher T."/>
            <person name="Medema M.H."/>
            <person name="Devos D.P."/>
            <person name="Kaster A.-K."/>
            <person name="Ovreas L."/>
            <person name="Rohde M."/>
            <person name="Galperin M.Y."/>
            <person name="Jogler C."/>
        </authorList>
    </citation>
    <scope>NUCLEOTIDE SEQUENCE [LARGE SCALE GENOMIC DNA]</scope>
    <source>
        <strain evidence="4 5">Enr13</strain>
    </source>
</reference>
<dbReference type="PROSITE" id="PS00018">
    <property type="entry name" value="EF_HAND_1"/>
    <property type="match status" value="1"/>
</dbReference>